<reference evidence="2" key="1">
    <citation type="submission" date="2016-11" db="UniProtKB">
        <authorList>
            <consortium name="WormBaseParasite"/>
        </authorList>
    </citation>
    <scope>IDENTIFICATION</scope>
</reference>
<protein>
    <submittedName>
        <fullName evidence="2">Uncharacterized protein</fullName>
    </submittedName>
</protein>
<evidence type="ECO:0000313" key="2">
    <source>
        <dbReference type="WBParaSite" id="Hba_14861"/>
    </source>
</evidence>
<dbReference type="AlphaFoldDB" id="A0A1I7XAZ5"/>
<proteinExistence type="predicted"/>
<evidence type="ECO:0000313" key="1">
    <source>
        <dbReference type="Proteomes" id="UP000095283"/>
    </source>
</evidence>
<sequence>MPINFISREKIYPLVKVVFHQVDLVYCNSLPLLIYLHREWQEIVGSCTDIVQ</sequence>
<accession>A0A1I7XAZ5</accession>
<dbReference type="WBParaSite" id="Hba_14861">
    <property type="protein sequence ID" value="Hba_14861"/>
    <property type="gene ID" value="Hba_14861"/>
</dbReference>
<keyword evidence="1" id="KW-1185">Reference proteome</keyword>
<dbReference type="Proteomes" id="UP000095283">
    <property type="component" value="Unplaced"/>
</dbReference>
<organism evidence="1 2">
    <name type="scientific">Heterorhabditis bacteriophora</name>
    <name type="common">Entomopathogenic nematode worm</name>
    <dbReference type="NCBI Taxonomy" id="37862"/>
    <lineage>
        <taxon>Eukaryota</taxon>
        <taxon>Metazoa</taxon>
        <taxon>Ecdysozoa</taxon>
        <taxon>Nematoda</taxon>
        <taxon>Chromadorea</taxon>
        <taxon>Rhabditida</taxon>
        <taxon>Rhabditina</taxon>
        <taxon>Rhabditomorpha</taxon>
        <taxon>Strongyloidea</taxon>
        <taxon>Heterorhabditidae</taxon>
        <taxon>Heterorhabditis</taxon>
    </lineage>
</organism>
<name>A0A1I7XAZ5_HETBA</name>